<organism evidence="1 2">
    <name type="scientific">Paenibacillus mesotrionivorans</name>
    <dbReference type="NCBI Taxonomy" id="3160968"/>
    <lineage>
        <taxon>Bacteria</taxon>
        <taxon>Bacillati</taxon>
        <taxon>Bacillota</taxon>
        <taxon>Bacilli</taxon>
        <taxon>Bacillales</taxon>
        <taxon>Paenibacillaceae</taxon>
        <taxon>Paenibacillus</taxon>
    </lineage>
</organism>
<sequence>MKISVGYYCKRYHFWNDSNRRCVRLLHVVVCVKQVPDSREIRIDPKNNTLIRQGVPSIVNFYDMHGLEEALRIKDELGARVTVVTMGPPQAEKGLKECISLGADEAVLVTDRAFAGADTLATSYVLGAAIRKIETAWGPVHMVFCGKQTLDGDTGQVGPGVACRLDMDQLTYVCKVDKVDEEAGRVRVHRQMEDGVEVAETSMPVLFTVLKELNRIRRATLPGMVRAARYKPVMWTMADFPEMDRTKIGLKGSPTIVGRTWVPEIKKANTVQIGGATPEAQAEEVAGKLWEGELPRRLGWI</sequence>
<evidence type="ECO:0000313" key="2">
    <source>
        <dbReference type="Proteomes" id="UP001631969"/>
    </source>
</evidence>
<protein>
    <submittedName>
        <fullName evidence="1">Electron transfer flavoprotein subunit beta/FixA family protein</fullName>
    </submittedName>
</protein>
<comment type="caution">
    <text evidence="1">The sequence shown here is derived from an EMBL/GenBank/DDBJ whole genome shotgun (WGS) entry which is preliminary data.</text>
</comment>
<accession>A0ACC7NVT0</accession>
<name>A0ACC7NVT0_9BACL</name>
<dbReference type="EMBL" id="JBJURJ010000004">
    <property type="protein sequence ID" value="MFM9328280.1"/>
    <property type="molecule type" value="Genomic_DNA"/>
</dbReference>
<proteinExistence type="predicted"/>
<reference evidence="1" key="1">
    <citation type="submission" date="2024-12" db="EMBL/GenBank/DDBJ databases">
        <authorList>
            <person name="Wu N."/>
        </authorList>
    </citation>
    <scope>NUCLEOTIDE SEQUENCE</scope>
    <source>
        <strain evidence="1">P15</strain>
    </source>
</reference>
<gene>
    <name evidence="1" type="ORF">ACI1P1_08285</name>
</gene>
<evidence type="ECO:0000313" key="1">
    <source>
        <dbReference type="EMBL" id="MFM9328280.1"/>
    </source>
</evidence>
<dbReference type="Proteomes" id="UP001631969">
    <property type="component" value="Unassembled WGS sequence"/>
</dbReference>
<keyword evidence="2" id="KW-1185">Reference proteome</keyword>